<dbReference type="PANTHER" id="PTHR15141:SF76">
    <property type="entry name" value="TRANSCRIPTION ELONGATION FACTOR B POLYPEPTIDE 3"/>
    <property type="match status" value="1"/>
</dbReference>
<name>A3LXG6_PICST</name>
<dbReference type="GeneID" id="4840360"/>
<dbReference type="OrthoDB" id="21513at2759"/>
<dbReference type="STRING" id="322104.A3LXG6"/>
<dbReference type="InterPro" id="IPR010684">
    <property type="entry name" value="RNA_pol_II_trans_fac_SIII_A"/>
</dbReference>
<keyword evidence="2" id="KW-1185">Reference proteome</keyword>
<accession>A3LXG6</accession>
<dbReference type="AlphaFoldDB" id="A3LXG6"/>
<dbReference type="KEGG" id="pic:PICST_48306"/>
<dbReference type="InParanoid" id="A3LXG6"/>
<protein>
    <recommendedName>
        <fullName evidence="3">Elongin-A</fullName>
    </recommendedName>
</protein>
<dbReference type="PANTHER" id="PTHR15141">
    <property type="entry name" value="TRANSCRIPTION ELONGATION FACTOR B POLYPEPTIDE 3"/>
    <property type="match status" value="1"/>
</dbReference>
<gene>
    <name evidence="1" type="ORF">PICST_48306</name>
</gene>
<dbReference type="Proteomes" id="UP000002258">
    <property type="component" value="Chromosome 6"/>
</dbReference>
<dbReference type="Gene3D" id="6.10.250.3180">
    <property type="match status" value="1"/>
</dbReference>
<dbReference type="InterPro" id="IPR051870">
    <property type="entry name" value="Elongin-A_domain"/>
</dbReference>
<evidence type="ECO:0008006" key="3">
    <source>
        <dbReference type="Google" id="ProtNLM"/>
    </source>
</evidence>
<feature type="non-terminal residue" evidence="1">
    <location>
        <position position="207"/>
    </location>
</feature>
<organism evidence="1 2">
    <name type="scientific">Scheffersomyces stipitis (strain ATCC 58785 / CBS 6054 / NBRC 10063 / NRRL Y-11545)</name>
    <name type="common">Yeast</name>
    <name type="synonym">Pichia stipitis</name>
    <dbReference type="NCBI Taxonomy" id="322104"/>
    <lineage>
        <taxon>Eukaryota</taxon>
        <taxon>Fungi</taxon>
        <taxon>Dikarya</taxon>
        <taxon>Ascomycota</taxon>
        <taxon>Saccharomycotina</taxon>
        <taxon>Pichiomycetes</taxon>
        <taxon>Debaryomycetaceae</taxon>
        <taxon>Scheffersomyces</taxon>
    </lineage>
</organism>
<evidence type="ECO:0000313" key="2">
    <source>
        <dbReference type="Proteomes" id="UP000002258"/>
    </source>
</evidence>
<reference evidence="1 2" key="1">
    <citation type="journal article" date="2007" name="Nat. Biotechnol.">
        <title>Genome sequence of the lignocellulose-bioconverting and xylose-fermenting yeast Pichia stipitis.</title>
        <authorList>
            <person name="Jeffries T.W."/>
            <person name="Grigoriev I.V."/>
            <person name="Grimwood J."/>
            <person name="Laplaza J.M."/>
            <person name="Aerts A."/>
            <person name="Salamov A."/>
            <person name="Schmutz J."/>
            <person name="Lindquist E."/>
            <person name="Dehal P."/>
            <person name="Shapiro H."/>
            <person name="Jin Y.S."/>
            <person name="Passoth V."/>
            <person name="Richardson P.M."/>
        </authorList>
    </citation>
    <scope>NUCLEOTIDE SEQUENCE [LARGE SCALE GENOMIC DNA]</scope>
    <source>
        <strain evidence="2">ATCC 58785 / CBS 6054 / NBRC 10063 / NRRL Y-11545</strain>
    </source>
</reference>
<dbReference type="eggNOG" id="KOG2821">
    <property type="taxonomic scope" value="Eukaryota"/>
</dbReference>
<dbReference type="Pfam" id="PF06881">
    <property type="entry name" value="Elongin_A"/>
    <property type="match status" value="1"/>
</dbReference>
<dbReference type="RefSeq" id="XP_001385834.2">
    <property type="nucleotide sequence ID" value="XM_001385797.1"/>
</dbReference>
<evidence type="ECO:0000313" key="1">
    <source>
        <dbReference type="EMBL" id="ABN67805.2"/>
    </source>
</evidence>
<proteinExistence type="predicted"/>
<dbReference type="OMA" id="MVNDHKR"/>
<dbReference type="GO" id="GO:0006368">
    <property type="term" value="P:transcription elongation by RNA polymerase II"/>
    <property type="evidence" value="ECO:0007669"/>
    <property type="project" value="InterPro"/>
</dbReference>
<dbReference type="HOGENOM" id="CLU_1461737_0_0_1"/>
<sequence length="207" mass="24076">MSDTSEVSEPTFGRPKFPSLVHLATQTISRHLTSLEDFGQTPYHLMEPILKRMNAKQLSSMEEKSPHIVPQSDRLWSQLIEKDFPDRPHTADVFSRTKPDATPYRTLYHKYVTEREAFRQDSAKRLRRITQQLQNKKSENKIITVSGILKDPTIKRRTYSSPRGSYGRQTALNKSSILNKARRELQGRNLIFSRQHVKPYSAYDAFK</sequence>
<dbReference type="EMBL" id="CP000500">
    <property type="protein sequence ID" value="ABN67805.2"/>
    <property type="molecule type" value="Genomic_DNA"/>
</dbReference>
<dbReference type="GO" id="GO:0070449">
    <property type="term" value="C:elongin complex"/>
    <property type="evidence" value="ECO:0007669"/>
    <property type="project" value="InterPro"/>
</dbReference>